<keyword evidence="11" id="KW-0808">Transferase</keyword>
<gene>
    <name evidence="18" type="ORF">WCV65_08470</name>
</gene>
<evidence type="ECO:0000256" key="17">
    <source>
        <dbReference type="ARBA" id="ARBA00030571"/>
    </source>
</evidence>
<protein>
    <recommendedName>
        <fullName evidence="16">Adenosylcobinamide kinase</fullName>
        <ecNumber evidence="8">2.7.1.156</ecNumber>
        <ecNumber evidence="9">2.7.7.62</ecNumber>
    </recommendedName>
    <alternativeName>
        <fullName evidence="17">Adenosylcobinamide-phosphate guanylyltransferase</fullName>
    </alternativeName>
</protein>
<evidence type="ECO:0000256" key="9">
    <source>
        <dbReference type="ARBA" id="ARBA00012523"/>
    </source>
</evidence>
<evidence type="ECO:0000256" key="16">
    <source>
        <dbReference type="ARBA" id="ARBA00029570"/>
    </source>
</evidence>
<dbReference type="EC" id="2.7.7.62" evidence="9"/>
<name>A0ABZ2NKY8_9BACI</name>
<sequence>MLIFISGGVRSGKSSFAERIAEEAAAGNGKLNYIAAGRATDKEMELRIAMHQLKRNDSQKSWETFEKPRNLHELAPHFSRDDILVLDCLTTWLNNEMFAPDPPEDPVNHMMMGIRRLRQSCGMLIAVSNELSYDAHLYEGAVLEYIKVLGRLHQAAVKEADEAYMVENGVPILKKGDKE</sequence>
<dbReference type="PANTHER" id="PTHR34848:SF1">
    <property type="entry name" value="BIFUNCTIONAL ADENOSYLCOBALAMIN BIOSYNTHESIS PROTEIN COBU"/>
    <property type="match status" value="1"/>
</dbReference>
<dbReference type="GO" id="GO:0016779">
    <property type="term" value="F:nucleotidyltransferase activity"/>
    <property type="evidence" value="ECO:0007669"/>
    <property type="project" value="UniProtKB-KW"/>
</dbReference>
<dbReference type="PANTHER" id="PTHR34848">
    <property type="match status" value="1"/>
</dbReference>
<proteinExistence type="inferred from homology"/>
<comment type="pathway">
    <text evidence="6">Cofactor biosynthesis; adenosylcobalamin biosynthesis; adenosylcobalamin from cob(II)yrinate a,c-diamide: step 5/7.</text>
</comment>
<dbReference type="InterPro" id="IPR027417">
    <property type="entry name" value="P-loop_NTPase"/>
</dbReference>
<evidence type="ECO:0000256" key="15">
    <source>
        <dbReference type="ARBA" id="ARBA00023134"/>
    </source>
</evidence>
<dbReference type="GO" id="GO:0016301">
    <property type="term" value="F:kinase activity"/>
    <property type="evidence" value="ECO:0007669"/>
    <property type="project" value="UniProtKB-KW"/>
</dbReference>
<dbReference type="PIRSF" id="PIRSF006135">
    <property type="entry name" value="CobU"/>
    <property type="match status" value="1"/>
</dbReference>
<keyword evidence="15" id="KW-0342">GTP-binding</keyword>
<evidence type="ECO:0000256" key="6">
    <source>
        <dbReference type="ARBA" id="ARBA00005159"/>
    </source>
</evidence>
<evidence type="ECO:0000313" key="18">
    <source>
        <dbReference type="EMBL" id="WXB98493.1"/>
    </source>
</evidence>
<evidence type="ECO:0000256" key="3">
    <source>
        <dbReference type="ARBA" id="ARBA00001522"/>
    </source>
</evidence>
<dbReference type="Gene3D" id="3.40.50.300">
    <property type="entry name" value="P-loop containing nucleotide triphosphate hydrolases"/>
    <property type="match status" value="1"/>
</dbReference>
<evidence type="ECO:0000256" key="5">
    <source>
        <dbReference type="ARBA" id="ARBA00004692"/>
    </source>
</evidence>
<comment type="catalytic activity">
    <reaction evidence="1">
        <text>adenosylcob(III)inamide + ATP = adenosylcob(III)inamide phosphate + ADP + H(+)</text>
        <dbReference type="Rhea" id="RHEA:15769"/>
        <dbReference type="ChEBI" id="CHEBI:2480"/>
        <dbReference type="ChEBI" id="CHEBI:15378"/>
        <dbReference type="ChEBI" id="CHEBI:30616"/>
        <dbReference type="ChEBI" id="CHEBI:58502"/>
        <dbReference type="ChEBI" id="CHEBI:456216"/>
        <dbReference type="EC" id="2.7.1.156"/>
    </reaction>
</comment>
<keyword evidence="13 18" id="KW-0418">Kinase</keyword>
<dbReference type="Pfam" id="PF02283">
    <property type="entry name" value="CobU"/>
    <property type="match status" value="1"/>
</dbReference>
<evidence type="ECO:0000256" key="13">
    <source>
        <dbReference type="ARBA" id="ARBA00022777"/>
    </source>
</evidence>
<evidence type="ECO:0000256" key="1">
    <source>
        <dbReference type="ARBA" id="ARBA00000312"/>
    </source>
</evidence>
<dbReference type="EC" id="2.7.1.156" evidence="8"/>
<comment type="function">
    <text evidence="4">Catalyzes ATP-dependent phosphorylation of adenosylcobinamide and addition of GMP to adenosylcobinamide phosphate.</text>
</comment>
<evidence type="ECO:0000256" key="12">
    <source>
        <dbReference type="ARBA" id="ARBA00022741"/>
    </source>
</evidence>
<evidence type="ECO:0000313" key="19">
    <source>
        <dbReference type="Proteomes" id="UP001377337"/>
    </source>
</evidence>
<reference evidence="18 19" key="1">
    <citation type="submission" date="2024-02" db="EMBL/GenBank/DDBJ databases">
        <title>Seven novel Bacillus-like species.</title>
        <authorList>
            <person name="Liu G."/>
        </authorList>
    </citation>
    <scope>NUCLEOTIDE SEQUENCE [LARGE SCALE GENOMIC DNA]</scope>
    <source>
        <strain evidence="18 19">FJAT-52054</strain>
    </source>
</reference>
<comment type="similarity">
    <text evidence="7">Belongs to the CobU/CobP family.</text>
</comment>
<evidence type="ECO:0000256" key="8">
    <source>
        <dbReference type="ARBA" id="ARBA00012016"/>
    </source>
</evidence>
<evidence type="ECO:0000256" key="11">
    <source>
        <dbReference type="ARBA" id="ARBA00022679"/>
    </source>
</evidence>
<evidence type="ECO:0000256" key="10">
    <source>
        <dbReference type="ARBA" id="ARBA00022573"/>
    </source>
</evidence>
<keyword evidence="14" id="KW-0067">ATP-binding</keyword>
<keyword evidence="12" id="KW-0547">Nucleotide-binding</keyword>
<dbReference type="SUPFAM" id="SSF52540">
    <property type="entry name" value="P-loop containing nucleoside triphosphate hydrolases"/>
    <property type="match status" value="1"/>
</dbReference>
<keyword evidence="18" id="KW-0548">Nucleotidyltransferase</keyword>
<dbReference type="EMBL" id="CP147407">
    <property type="protein sequence ID" value="WXB98493.1"/>
    <property type="molecule type" value="Genomic_DNA"/>
</dbReference>
<organism evidence="18 19">
    <name type="scientific">Metabacillus sediminis</name>
    <dbReference type="NCBI Taxonomy" id="3117746"/>
    <lineage>
        <taxon>Bacteria</taxon>
        <taxon>Bacillati</taxon>
        <taxon>Bacillota</taxon>
        <taxon>Bacilli</taxon>
        <taxon>Bacillales</taxon>
        <taxon>Bacillaceae</taxon>
        <taxon>Metabacillus</taxon>
    </lineage>
</organism>
<comment type="catalytic activity">
    <reaction evidence="2">
        <text>adenosylcob(III)inamide phosphate + GTP + H(+) = adenosylcob(III)inamide-GDP + diphosphate</text>
        <dbReference type="Rhea" id="RHEA:22712"/>
        <dbReference type="ChEBI" id="CHEBI:15378"/>
        <dbReference type="ChEBI" id="CHEBI:33019"/>
        <dbReference type="ChEBI" id="CHEBI:37565"/>
        <dbReference type="ChEBI" id="CHEBI:58502"/>
        <dbReference type="ChEBI" id="CHEBI:60487"/>
        <dbReference type="EC" id="2.7.7.62"/>
    </reaction>
</comment>
<evidence type="ECO:0000256" key="14">
    <source>
        <dbReference type="ARBA" id="ARBA00022840"/>
    </source>
</evidence>
<keyword evidence="19" id="KW-1185">Reference proteome</keyword>
<dbReference type="Proteomes" id="UP001377337">
    <property type="component" value="Chromosome"/>
</dbReference>
<evidence type="ECO:0000256" key="4">
    <source>
        <dbReference type="ARBA" id="ARBA00003889"/>
    </source>
</evidence>
<accession>A0ABZ2NKY8</accession>
<evidence type="ECO:0000256" key="2">
    <source>
        <dbReference type="ARBA" id="ARBA00000711"/>
    </source>
</evidence>
<comment type="pathway">
    <text evidence="5">Cofactor biosynthesis; adenosylcobalamin biosynthesis; adenosylcobalamin from cob(II)yrinate a,c-diamide: step 6/7.</text>
</comment>
<dbReference type="RefSeq" id="WP_338781565.1">
    <property type="nucleotide sequence ID" value="NZ_CP147407.1"/>
</dbReference>
<evidence type="ECO:0000256" key="7">
    <source>
        <dbReference type="ARBA" id="ARBA00007490"/>
    </source>
</evidence>
<dbReference type="InterPro" id="IPR003203">
    <property type="entry name" value="CobU/CobP"/>
</dbReference>
<keyword evidence="10" id="KW-0169">Cobalamin biosynthesis</keyword>
<comment type="catalytic activity">
    <reaction evidence="3">
        <text>adenosylcob(III)inamide + GTP = adenosylcob(III)inamide phosphate + GDP + H(+)</text>
        <dbReference type="Rhea" id="RHEA:15765"/>
        <dbReference type="ChEBI" id="CHEBI:2480"/>
        <dbReference type="ChEBI" id="CHEBI:15378"/>
        <dbReference type="ChEBI" id="CHEBI:37565"/>
        <dbReference type="ChEBI" id="CHEBI:58189"/>
        <dbReference type="ChEBI" id="CHEBI:58502"/>
        <dbReference type="EC" id="2.7.1.156"/>
    </reaction>
</comment>